<evidence type="ECO:0000256" key="4">
    <source>
        <dbReference type="ARBA" id="ARBA00022741"/>
    </source>
</evidence>
<dbReference type="GO" id="GO:0005524">
    <property type="term" value="F:ATP binding"/>
    <property type="evidence" value="ECO:0007669"/>
    <property type="project" value="UniProtKB-UniRule"/>
</dbReference>
<dbReference type="InterPro" id="IPR013509">
    <property type="entry name" value="RNR_lsu_N"/>
</dbReference>
<evidence type="ECO:0000256" key="8">
    <source>
        <dbReference type="PROSITE-ProRule" id="PRU00492"/>
    </source>
</evidence>
<evidence type="ECO:0000313" key="11">
    <source>
        <dbReference type="EMBL" id="QGW49413.1"/>
    </source>
</evidence>
<dbReference type="InterPro" id="IPR039718">
    <property type="entry name" value="Rrm1"/>
</dbReference>
<reference evidence="11" key="1">
    <citation type="submission" date="2019-10" db="EMBL/GenBank/DDBJ databases">
        <title>Complete Genome Sequences of Seven New Chrysodeixis includens NPV Isolates from Minas Gerais and Mato Grosso States in Brazil.</title>
        <authorList>
            <person name="Craveiro S.R."/>
            <person name="Monteiro L.L.S."/>
            <person name="Santos L.A.V.M."/>
            <person name="Togawa R.C."/>
            <person name="Inglis P.W."/>
            <person name="Ribeiro Z.M.A."/>
            <person name="Ribeiro B.M."/>
            <person name="Castro M.E.B."/>
        </authorList>
    </citation>
    <scope>NUCLEOTIDE SEQUENCE</scope>
    <source>
        <strain evidence="11">ChinNPV-MG.A</strain>
    </source>
</reference>
<keyword evidence="3" id="KW-0021">Allosteric enzyme</keyword>
<keyword evidence="7 9" id="KW-0215">Deoxyribonucleotide synthesis</keyword>
<dbReference type="PROSITE" id="PS51161">
    <property type="entry name" value="ATP_CONE"/>
    <property type="match status" value="1"/>
</dbReference>
<dbReference type="InterPro" id="IPR000788">
    <property type="entry name" value="RNR_lg_C"/>
</dbReference>
<evidence type="ECO:0000256" key="3">
    <source>
        <dbReference type="ARBA" id="ARBA00022533"/>
    </source>
</evidence>
<dbReference type="PANTHER" id="PTHR11573:SF6">
    <property type="entry name" value="RIBONUCLEOSIDE-DIPHOSPHATE REDUCTASE LARGE SUBUNIT"/>
    <property type="match status" value="1"/>
</dbReference>
<protein>
    <recommendedName>
        <fullName evidence="2 9">Ribonucleoside-diphosphate reductase</fullName>
        <ecNumber evidence="2 9">1.17.4.1</ecNumber>
    </recommendedName>
</protein>
<keyword evidence="4 8" id="KW-0547">Nucleotide-binding</keyword>
<dbReference type="PROSITE" id="PS00089">
    <property type="entry name" value="RIBORED_LARGE"/>
    <property type="match status" value="1"/>
</dbReference>
<keyword evidence="6 9" id="KW-0560">Oxidoreductase</keyword>
<organism evidence="11">
    <name type="scientific">Chrysodeixis includens nucleopolyhedrovirus</name>
    <dbReference type="NCBI Taxonomy" id="1207438"/>
    <lineage>
        <taxon>Viruses</taxon>
        <taxon>Viruses incertae sedis</taxon>
        <taxon>Naldaviricetes</taxon>
        <taxon>Lefavirales</taxon>
        <taxon>Baculoviridae</taxon>
        <taxon>Alphabaculovirus</taxon>
        <taxon>Alphabaculovirus chrincludentis</taxon>
        <taxon>Alphabaculovirus alterchrincludentis</taxon>
    </lineage>
</organism>
<evidence type="ECO:0000259" key="10">
    <source>
        <dbReference type="PROSITE" id="PS51161"/>
    </source>
</evidence>
<keyword evidence="5 8" id="KW-0067">ATP-binding</keyword>
<dbReference type="InterPro" id="IPR008926">
    <property type="entry name" value="RNR_R1-su_N"/>
</dbReference>
<sequence length="786" mass="88863">MFKMISSDGQQSIAVDLDYIKYFLYRQSGDLKRNKEYIDYNHIAEKILCGIYDNIEKDEFEDYSANVCASQTYKHYVYSDLAAVIVVNKLHAKTEDDYSKVVKILWNNGIVCDSFYSIAVKYSQLINAAISYDFDKQYTYFGLKTLIEGKYLLRVNNVIVERPQHMLMRVALQIHGDDIESAIESYRLMRSKMFTHASPTLFSAGMKMPQMSSCYLLNIQEDSINGIYRTLNDCAMISKHGGGIGLNVTQIRAANSTIKSTNGTAAGLGPALRVFNSMLRHVDQGGKRKGAMAVYIEPWHADIFTFLDLKRNMGAEDMKARDLLFAIWTPSLFMERVRTGGKWSLMCPDECPGLNDCYGEKFKRLYESFEAQGKFREQIMALDLHRKIVETQVETGTPYMIYKDHVNEKNNQKNLGVIRNSNLCAEIVQYSDNTETAVCNLASIAVNNFANKQSKSFDFELLYKVSRVVTNNLNRIIDANFYPLVSAQISNFKHRPIGIGIQGLADAFAILDMPYDSQEARELNRKISETIYYGALVQSIELAKLHGTYDSYAESPASRGLLQFDLWNITQSNNLWNWKELKQQLAVHGLRNSLLIAYMPTATTAQILGNNESFEPFTSNLYVRRVLSGEYQVVNQHLVDKLIESNVYSTDLMMKIIKNNGSVQNIDEIPPNVKELFKTAWEIKQKVLLNMAADRGPYIDQSQSLNLFVADPSYKILSSIHNYSWEKGLKTGMYYLRTKPAANTIQFTVPSSSSSSAAAAATKPNSDADNEPDTAACYIGCESCQG</sequence>
<dbReference type="EMBL" id="MN542939">
    <property type="protein sequence ID" value="QGW49413.1"/>
    <property type="molecule type" value="Genomic_DNA"/>
</dbReference>
<dbReference type="InterPro" id="IPR013346">
    <property type="entry name" value="NrdE_NrdA_C"/>
</dbReference>
<gene>
    <name evidence="11" type="primary">ORF-140</name>
</gene>
<dbReference type="Gene3D" id="3.20.70.20">
    <property type="match status" value="1"/>
</dbReference>
<dbReference type="InterPro" id="IPR005144">
    <property type="entry name" value="ATP-cone_dom"/>
</dbReference>
<dbReference type="GO" id="GO:0009263">
    <property type="term" value="P:deoxyribonucleotide biosynthetic process"/>
    <property type="evidence" value="ECO:0007669"/>
    <property type="project" value="UniProtKB-KW"/>
</dbReference>
<dbReference type="SUPFAM" id="SSF48168">
    <property type="entry name" value="R1 subunit of ribonucleotide reductase, N-terminal domain"/>
    <property type="match status" value="1"/>
</dbReference>
<dbReference type="SUPFAM" id="SSF51998">
    <property type="entry name" value="PFL-like glycyl radical enzymes"/>
    <property type="match status" value="1"/>
</dbReference>
<evidence type="ECO:0000256" key="5">
    <source>
        <dbReference type="ARBA" id="ARBA00022840"/>
    </source>
</evidence>
<dbReference type="NCBIfam" id="TIGR02506">
    <property type="entry name" value="NrdE_NrdA"/>
    <property type="match status" value="1"/>
</dbReference>
<evidence type="ECO:0000256" key="7">
    <source>
        <dbReference type="ARBA" id="ARBA00023116"/>
    </source>
</evidence>
<comment type="catalytic activity">
    <reaction evidence="9">
        <text>a 2'-deoxyribonucleoside 5'-diphosphate + [thioredoxin]-disulfide + H2O = a ribonucleoside 5'-diphosphate + [thioredoxin]-dithiol</text>
        <dbReference type="Rhea" id="RHEA:23252"/>
        <dbReference type="Rhea" id="RHEA-COMP:10698"/>
        <dbReference type="Rhea" id="RHEA-COMP:10700"/>
        <dbReference type="ChEBI" id="CHEBI:15377"/>
        <dbReference type="ChEBI" id="CHEBI:29950"/>
        <dbReference type="ChEBI" id="CHEBI:50058"/>
        <dbReference type="ChEBI" id="CHEBI:57930"/>
        <dbReference type="ChEBI" id="CHEBI:73316"/>
        <dbReference type="EC" id="1.17.4.1"/>
    </reaction>
</comment>
<dbReference type="EC" id="1.17.4.1" evidence="2 9"/>
<dbReference type="PRINTS" id="PR01183">
    <property type="entry name" value="RIBORDTASEM1"/>
</dbReference>
<proteinExistence type="inferred from homology"/>
<evidence type="ECO:0000256" key="2">
    <source>
        <dbReference type="ARBA" id="ARBA00012274"/>
    </source>
</evidence>
<dbReference type="Pfam" id="PF00317">
    <property type="entry name" value="Ribonuc_red_lgN"/>
    <property type="match status" value="1"/>
</dbReference>
<dbReference type="GO" id="GO:0004748">
    <property type="term" value="F:ribonucleoside-diphosphate reductase activity, thioredoxin disulfide as acceptor"/>
    <property type="evidence" value="ECO:0007669"/>
    <property type="project" value="UniProtKB-EC"/>
</dbReference>
<accession>A0A6B9CGC1</accession>
<name>A0A6B9CGC1_9ABAC</name>
<dbReference type="UniPathway" id="UPA00326"/>
<dbReference type="PANTHER" id="PTHR11573">
    <property type="entry name" value="RIBONUCLEOSIDE-DIPHOSPHATE REDUCTASE LARGE CHAIN"/>
    <property type="match status" value="1"/>
</dbReference>
<evidence type="ECO:0000256" key="1">
    <source>
        <dbReference type="ARBA" id="ARBA00010406"/>
    </source>
</evidence>
<evidence type="ECO:0000256" key="9">
    <source>
        <dbReference type="RuleBase" id="RU003410"/>
    </source>
</evidence>
<evidence type="ECO:0000256" key="6">
    <source>
        <dbReference type="ARBA" id="ARBA00023002"/>
    </source>
</evidence>
<feature type="domain" description="ATP-cone" evidence="10">
    <location>
        <begin position="2"/>
        <end position="96"/>
    </location>
</feature>
<comment type="similarity">
    <text evidence="1 9">Belongs to the ribonucleoside diphosphate reductase large chain family.</text>
</comment>
<comment type="function">
    <text evidence="9">Provides the precursors necessary for DNA synthesis. Catalyzes the biosynthesis of deoxyribonucleotides from the corresponding ribonucleotides.</text>
</comment>
<dbReference type="Pfam" id="PF02867">
    <property type="entry name" value="Ribonuc_red_lgC"/>
    <property type="match status" value="1"/>
</dbReference>
<dbReference type="CDD" id="cd01679">
    <property type="entry name" value="RNR_I"/>
    <property type="match status" value="1"/>
</dbReference>